<dbReference type="Gene3D" id="3.40.50.300">
    <property type="entry name" value="P-loop containing nucleotide triphosphate hydrolases"/>
    <property type="match status" value="1"/>
</dbReference>
<feature type="transmembrane region" description="Helical" evidence="6">
    <location>
        <begin position="286"/>
        <end position="304"/>
    </location>
</feature>
<dbReference type="PANTHER" id="PTHR43394:SF1">
    <property type="entry name" value="ATP-BINDING CASSETTE SUB-FAMILY B MEMBER 10, MITOCHONDRIAL"/>
    <property type="match status" value="1"/>
</dbReference>
<evidence type="ECO:0000313" key="9">
    <source>
        <dbReference type="EMBL" id="MBD9698877.1"/>
    </source>
</evidence>
<evidence type="ECO:0000259" key="8">
    <source>
        <dbReference type="PROSITE" id="PS50929"/>
    </source>
</evidence>
<dbReference type="GO" id="GO:0005524">
    <property type="term" value="F:ATP binding"/>
    <property type="evidence" value="ECO:0007669"/>
    <property type="project" value="UniProtKB-KW"/>
</dbReference>
<keyword evidence="2 6" id="KW-0812">Transmembrane</keyword>
<sequence length="617" mass="65511">MRSVRSGVGTGSSWKKRSGNVGGPVHASRVRSLPLDSPGIPDTRSPGRFLWWQARRQKGPLALALILGVLTFASQTVMPYVFGVALDSGLEQGVTPELWRWAGILLAAAVVQVVTAAWGHRADVVNWLRASFASSELIGNRIVESGDAISEELPTGEVVATVASDALRMGDIYANAARLVGSLCAYVVVAVIMLNMSLLLGLVVTLGLPIVSGMLVLLVKPLQARQAAQREAQGRLTTLGADTVSGLRILRGIGGEKVFADRYRAQSQKVKVAGERVAVTQSWLDGLQILLPYLMLALVLWLGAREAVKGNITAGQLVTFFGYASFLTWPMQNIVEVIQFVTRAFIASRKILKVLQTGSATPASSSPAVMPAEGAELVDEASGLVVAPGRLVALVCQDPDASAAVATRLGRLDDELEDATPVRLGGVLLRDLDKGALRRRIVVGEATPHLFTGSLRAGLDVRGGASDEQILAAMHVADAADVLDSTPDGLDGEITEKGRTLSGGQRQRVALARALLTDAEILVLVEPTSAVDAHTEARIAERLAAARRGRTTVIVTASPLVLEHVDEVVLLEGGTIVARGTHRGLVTDTGEDGRRYRAVVDRKMDTHDSQTPAEVTR</sequence>
<feature type="transmembrane region" description="Helical" evidence="6">
    <location>
        <begin position="176"/>
        <end position="194"/>
    </location>
</feature>
<dbReference type="InterPro" id="IPR011527">
    <property type="entry name" value="ABC1_TM_dom"/>
</dbReference>
<keyword evidence="9" id="KW-0067">ATP-binding</keyword>
<organism evidence="9 10">
    <name type="scientific">Flavimobilis rhizosphaerae</name>
    <dbReference type="NCBI Taxonomy" id="2775421"/>
    <lineage>
        <taxon>Bacteria</taxon>
        <taxon>Bacillati</taxon>
        <taxon>Actinomycetota</taxon>
        <taxon>Actinomycetes</taxon>
        <taxon>Micrococcales</taxon>
        <taxon>Jonesiaceae</taxon>
        <taxon>Flavimobilis</taxon>
    </lineage>
</organism>
<comment type="caution">
    <text evidence="9">The sequence shown here is derived from an EMBL/GenBank/DDBJ whole genome shotgun (WGS) entry which is preliminary data.</text>
</comment>
<evidence type="ECO:0000256" key="6">
    <source>
        <dbReference type="SAM" id="Phobius"/>
    </source>
</evidence>
<evidence type="ECO:0000256" key="2">
    <source>
        <dbReference type="ARBA" id="ARBA00022692"/>
    </source>
</evidence>
<evidence type="ECO:0000256" key="4">
    <source>
        <dbReference type="ARBA" id="ARBA00023136"/>
    </source>
</evidence>
<dbReference type="InterPro" id="IPR027417">
    <property type="entry name" value="P-loop_NTPase"/>
</dbReference>
<dbReference type="Gene3D" id="1.20.1560.10">
    <property type="entry name" value="ABC transporter type 1, transmembrane domain"/>
    <property type="match status" value="1"/>
</dbReference>
<feature type="transmembrane region" description="Helical" evidence="6">
    <location>
        <begin position="61"/>
        <end position="86"/>
    </location>
</feature>
<dbReference type="CDD" id="cd07346">
    <property type="entry name" value="ABC_6TM_exporters"/>
    <property type="match status" value="1"/>
</dbReference>
<feature type="domain" description="ABC transmembrane type-1" evidence="8">
    <location>
        <begin position="62"/>
        <end position="343"/>
    </location>
</feature>
<evidence type="ECO:0000256" key="1">
    <source>
        <dbReference type="ARBA" id="ARBA00004651"/>
    </source>
</evidence>
<evidence type="ECO:0000313" key="10">
    <source>
        <dbReference type="Proteomes" id="UP000642107"/>
    </source>
</evidence>
<evidence type="ECO:0000256" key="5">
    <source>
        <dbReference type="SAM" id="MobiDB-lite"/>
    </source>
</evidence>
<dbReference type="Proteomes" id="UP000642107">
    <property type="component" value="Unassembled WGS sequence"/>
</dbReference>
<keyword evidence="4 6" id="KW-0472">Membrane</keyword>
<dbReference type="InterPro" id="IPR039421">
    <property type="entry name" value="Type_1_exporter"/>
</dbReference>
<dbReference type="Pfam" id="PF00005">
    <property type="entry name" value="ABC_tran"/>
    <property type="match status" value="1"/>
</dbReference>
<evidence type="ECO:0000259" key="7">
    <source>
        <dbReference type="PROSITE" id="PS50893"/>
    </source>
</evidence>
<feature type="domain" description="ABC transporter" evidence="7">
    <location>
        <begin position="355"/>
        <end position="598"/>
    </location>
</feature>
<proteinExistence type="predicted"/>
<feature type="compositionally biased region" description="Low complexity" evidence="5">
    <location>
        <begin position="1"/>
        <end position="13"/>
    </location>
</feature>
<dbReference type="EMBL" id="JACZDF010000002">
    <property type="protein sequence ID" value="MBD9698877.1"/>
    <property type="molecule type" value="Genomic_DNA"/>
</dbReference>
<dbReference type="SUPFAM" id="SSF90123">
    <property type="entry name" value="ABC transporter transmembrane region"/>
    <property type="match status" value="1"/>
</dbReference>
<dbReference type="InterPro" id="IPR017871">
    <property type="entry name" value="ABC_transporter-like_CS"/>
</dbReference>
<dbReference type="Pfam" id="PF00664">
    <property type="entry name" value="ABC_membrane"/>
    <property type="match status" value="1"/>
</dbReference>
<reference evidence="9 10" key="1">
    <citation type="submission" date="2020-09" db="EMBL/GenBank/DDBJ databases">
        <title>Flavimobilis rhizosphaerae sp. nov., isolated from rhizosphere soil of Spartina alterniflora.</title>
        <authorList>
            <person name="Hanqin C."/>
        </authorList>
    </citation>
    <scope>NUCLEOTIDE SEQUENCE [LARGE SCALE GENOMIC DNA]</scope>
    <source>
        <strain evidence="9 10">GY 10621</strain>
    </source>
</reference>
<dbReference type="PANTHER" id="PTHR43394">
    <property type="entry name" value="ATP-DEPENDENT PERMEASE MDL1, MITOCHONDRIAL"/>
    <property type="match status" value="1"/>
</dbReference>
<dbReference type="InterPro" id="IPR003439">
    <property type="entry name" value="ABC_transporter-like_ATP-bd"/>
</dbReference>
<comment type="subcellular location">
    <subcellularLocation>
        <location evidence="1">Cell membrane</location>
        <topology evidence="1">Multi-pass membrane protein</topology>
    </subcellularLocation>
</comment>
<dbReference type="PROSITE" id="PS50893">
    <property type="entry name" value="ABC_TRANSPORTER_2"/>
    <property type="match status" value="1"/>
</dbReference>
<keyword evidence="10" id="KW-1185">Reference proteome</keyword>
<feature type="region of interest" description="Disordered" evidence="5">
    <location>
        <begin position="1"/>
        <end position="30"/>
    </location>
</feature>
<dbReference type="PROSITE" id="PS50929">
    <property type="entry name" value="ABC_TM1F"/>
    <property type="match status" value="1"/>
</dbReference>
<feature type="transmembrane region" description="Helical" evidence="6">
    <location>
        <begin position="200"/>
        <end position="219"/>
    </location>
</feature>
<evidence type="ECO:0000256" key="3">
    <source>
        <dbReference type="ARBA" id="ARBA00022989"/>
    </source>
</evidence>
<keyword evidence="3 6" id="KW-1133">Transmembrane helix</keyword>
<keyword evidence="9" id="KW-0547">Nucleotide-binding</keyword>
<dbReference type="PROSITE" id="PS00211">
    <property type="entry name" value="ABC_TRANSPORTER_1"/>
    <property type="match status" value="1"/>
</dbReference>
<protein>
    <submittedName>
        <fullName evidence="9">ABC transporter ATP-binding protein</fullName>
    </submittedName>
</protein>
<dbReference type="SUPFAM" id="SSF52540">
    <property type="entry name" value="P-loop containing nucleoside triphosphate hydrolases"/>
    <property type="match status" value="1"/>
</dbReference>
<dbReference type="InterPro" id="IPR036640">
    <property type="entry name" value="ABC1_TM_sf"/>
</dbReference>
<name>A0ABR9DRD2_9MICO</name>
<gene>
    <name evidence="9" type="ORF">IGS67_05125</name>
</gene>
<accession>A0ABR9DRD2</accession>
<feature type="transmembrane region" description="Helical" evidence="6">
    <location>
        <begin position="98"/>
        <end position="119"/>
    </location>
</feature>